<evidence type="ECO:0000313" key="1">
    <source>
        <dbReference type="EMBL" id="KZT73747.1"/>
    </source>
</evidence>
<accession>A0A165TPF4</accession>
<reference evidence="1 2" key="1">
    <citation type="journal article" date="2016" name="Mol. Biol. Evol.">
        <title>Comparative Genomics of Early-Diverging Mushroom-Forming Fungi Provides Insights into the Origins of Lignocellulose Decay Capabilities.</title>
        <authorList>
            <person name="Nagy L.G."/>
            <person name="Riley R."/>
            <person name="Tritt A."/>
            <person name="Adam C."/>
            <person name="Daum C."/>
            <person name="Floudas D."/>
            <person name="Sun H."/>
            <person name="Yadav J.S."/>
            <person name="Pangilinan J."/>
            <person name="Larsson K.H."/>
            <person name="Matsuura K."/>
            <person name="Barry K."/>
            <person name="Labutti K."/>
            <person name="Kuo R."/>
            <person name="Ohm R.A."/>
            <person name="Bhattacharya S.S."/>
            <person name="Shirouzu T."/>
            <person name="Yoshinaga Y."/>
            <person name="Martin F.M."/>
            <person name="Grigoriev I.V."/>
            <person name="Hibbett D.S."/>
        </authorList>
    </citation>
    <scope>NUCLEOTIDE SEQUENCE [LARGE SCALE GENOMIC DNA]</scope>
    <source>
        <strain evidence="1 2">L-15889</strain>
    </source>
</reference>
<dbReference type="InterPro" id="IPR032675">
    <property type="entry name" value="LRR_dom_sf"/>
</dbReference>
<organism evidence="1 2">
    <name type="scientific">Daedalea quercina L-15889</name>
    <dbReference type="NCBI Taxonomy" id="1314783"/>
    <lineage>
        <taxon>Eukaryota</taxon>
        <taxon>Fungi</taxon>
        <taxon>Dikarya</taxon>
        <taxon>Basidiomycota</taxon>
        <taxon>Agaricomycotina</taxon>
        <taxon>Agaricomycetes</taxon>
        <taxon>Polyporales</taxon>
        <taxon>Fomitopsis</taxon>
    </lineage>
</organism>
<name>A0A165TPF4_9APHY</name>
<gene>
    <name evidence="1" type="ORF">DAEQUDRAFT_352582</name>
</gene>
<dbReference type="STRING" id="1314783.A0A165TPF4"/>
<keyword evidence="2" id="KW-1185">Reference proteome</keyword>
<dbReference type="Proteomes" id="UP000076727">
    <property type="component" value="Unassembled WGS sequence"/>
</dbReference>
<evidence type="ECO:0000313" key="2">
    <source>
        <dbReference type="Proteomes" id="UP000076727"/>
    </source>
</evidence>
<dbReference type="AlphaFoldDB" id="A0A165TPF4"/>
<dbReference type="OrthoDB" id="2269034at2759"/>
<protein>
    <submittedName>
        <fullName evidence="1">Uncharacterized protein</fullName>
    </submittedName>
</protein>
<dbReference type="Gene3D" id="3.80.10.10">
    <property type="entry name" value="Ribonuclease Inhibitor"/>
    <property type="match status" value="1"/>
</dbReference>
<proteinExistence type="predicted"/>
<sequence length="547" mass="59987">MMCSPPTPAPTDATPCPLARLPPELLLVIVEFTMNPWEYHTDRIFQTITYTHVCRHWRALLLGAPDLWTLVDLRYPVIAREFCIRSQSCPIRLSFDQTGPTVPQDLHATFGWLSPHVTRIEGLSLAASQTTIRDILSLIVPKSTSLKRLRDSLSPDDARGPTLLVGIHAHEVQRLNLSGFKSINWSMPFEHLAGLTCLALTRLDTQASLSVPRLLSLLTRCPGLKTFVLQSALSSLPTGALKLPTVELPALESLEVAHGYFNTTAELLAHLVFPRTTSMTFHAHGVKDLSALLPENFGRHGSVPDSSRISDAPVTTLCRVSPSSFMITMHRPRTSSTLRFFIAPDDLPDVLRNLASLKLLVSGCTHLHAVSPQPATGLMNSSVSMGTWKAALSAMPTLRHIETGGAWASSLLFALVAATGQPVLPFSPPTAQCEIACPALESIHLVERFRADVHTQQFLENLAWTLESRHGFLGKKLSLFILETRKDSARALMSAMAPRFMAVVERVDIRSHAATPISLDSIPVTVSMTVHEVPSSSSQSEESKRRT</sequence>
<dbReference type="EMBL" id="KV429035">
    <property type="protein sequence ID" value="KZT73747.1"/>
    <property type="molecule type" value="Genomic_DNA"/>
</dbReference>